<comment type="catalytic activity">
    <reaction evidence="3">
        <text>L-methionyl-[protein] + [thioredoxin]-disulfide + H2O = L-methionyl-(R)-S-oxide-[protein] + [thioredoxin]-dithiol</text>
        <dbReference type="Rhea" id="RHEA:24164"/>
        <dbReference type="Rhea" id="RHEA-COMP:10698"/>
        <dbReference type="Rhea" id="RHEA-COMP:10700"/>
        <dbReference type="Rhea" id="RHEA-COMP:12313"/>
        <dbReference type="Rhea" id="RHEA-COMP:12314"/>
        <dbReference type="ChEBI" id="CHEBI:15377"/>
        <dbReference type="ChEBI" id="CHEBI:16044"/>
        <dbReference type="ChEBI" id="CHEBI:29950"/>
        <dbReference type="ChEBI" id="CHEBI:45764"/>
        <dbReference type="ChEBI" id="CHEBI:50058"/>
        <dbReference type="EC" id="1.8.4.12"/>
    </reaction>
</comment>
<evidence type="ECO:0000313" key="5">
    <source>
        <dbReference type="EMBL" id="AFD24846.1"/>
    </source>
</evidence>
<dbReference type="PANTHER" id="PTHR10173">
    <property type="entry name" value="METHIONINE SULFOXIDE REDUCTASE"/>
    <property type="match status" value="1"/>
</dbReference>
<accession>H8GYR9</accession>
<dbReference type="PANTHER" id="PTHR10173:SF59">
    <property type="entry name" value="PEPTIDE METHIONINE SULFOXIDE REDUCTASE MSRA_MSRB"/>
    <property type="match status" value="1"/>
</dbReference>
<keyword evidence="6" id="KW-1185">Reference proteome</keyword>
<dbReference type="EC" id="1.8.4.12" evidence="1"/>
<dbReference type="PATRIC" id="fig|745776.4.peg.943"/>
<evidence type="ECO:0000256" key="2">
    <source>
        <dbReference type="ARBA" id="ARBA00023002"/>
    </source>
</evidence>
<dbReference type="SUPFAM" id="SSF51316">
    <property type="entry name" value="Mss4-like"/>
    <property type="match status" value="1"/>
</dbReference>
<dbReference type="AlphaFoldDB" id="H8GYR9"/>
<protein>
    <recommendedName>
        <fullName evidence="1">peptide-methionine (R)-S-oxide reductase</fullName>
        <ecNumber evidence="1">1.8.4.12</ecNumber>
    </recommendedName>
</protein>
<dbReference type="Proteomes" id="UP000007575">
    <property type="component" value="Chromosome"/>
</dbReference>
<gene>
    <name evidence="5" type="primary">msrB</name>
    <name evidence="5" type="ordered locus">DGo_CA0919</name>
</gene>
<dbReference type="NCBIfam" id="TIGR00357">
    <property type="entry name" value="peptide-methionine (R)-S-oxide reductase MsrB"/>
    <property type="match status" value="1"/>
</dbReference>
<dbReference type="STRING" id="745776.DGo_CA0919"/>
<dbReference type="Pfam" id="PF01641">
    <property type="entry name" value="SelR"/>
    <property type="match status" value="1"/>
</dbReference>
<evidence type="ECO:0000256" key="1">
    <source>
        <dbReference type="ARBA" id="ARBA00012499"/>
    </source>
</evidence>
<proteinExistence type="predicted"/>
<dbReference type="HOGENOM" id="CLU_031040_8_5_0"/>
<reference evidence="5 6" key="1">
    <citation type="journal article" date="2012" name="PLoS ONE">
        <title>Genome sequence and transcriptome analysis of the radioresistant bacterium Deinococcus gobiensis: insights into the extreme environmental adaptations.</title>
        <authorList>
            <person name="Yuan M."/>
            <person name="Chen M."/>
            <person name="Zhang W."/>
            <person name="Lu W."/>
            <person name="Wang J."/>
            <person name="Yang M."/>
            <person name="Zhao P."/>
            <person name="Tang R."/>
            <person name="Li X."/>
            <person name="Hao Y."/>
            <person name="Zhou Z."/>
            <person name="Zhan Y."/>
            <person name="Yu H."/>
            <person name="Teng C."/>
            <person name="Yan Y."/>
            <person name="Ping S."/>
            <person name="Wang Y."/>
            <person name="Lin M."/>
        </authorList>
    </citation>
    <scope>NUCLEOTIDE SEQUENCE [LARGE SCALE GENOMIC DNA]</scope>
    <source>
        <strain evidence="5 6">I-0</strain>
    </source>
</reference>
<dbReference type="GO" id="GO:0033743">
    <property type="term" value="F:peptide-methionine (R)-S-oxide reductase activity"/>
    <property type="evidence" value="ECO:0007669"/>
    <property type="project" value="UniProtKB-EC"/>
</dbReference>
<dbReference type="GO" id="GO:0006979">
    <property type="term" value="P:response to oxidative stress"/>
    <property type="evidence" value="ECO:0007669"/>
    <property type="project" value="InterPro"/>
</dbReference>
<dbReference type="GO" id="GO:0030091">
    <property type="term" value="P:protein repair"/>
    <property type="evidence" value="ECO:0007669"/>
    <property type="project" value="InterPro"/>
</dbReference>
<dbReference type="FunFam" id="2.170.150.20:FF:000003">
    <property type="entry name" value="Peptide methionine sulfoxide reductase MsrB"/>
    <property type="match status" value="1"/>
</dbReference>
<keyword evidence="2" id="KW-0560">Oxidoreductase</keyword>
<dbReference type="InterPro" id="IPR002579">
    <property type="entry name" value="Met_Sox_Rdtase_MsrB_dom"/>
</dbReference>
<dbReference type="EMBL" id="CP002191">
    <property type="protein sequence ID" value="AFD24846.1"/>
    <property type="molecule type" value="Genomic_DNA"/>
</dbReference>
<name>H8GYR9_DEIGI</name>
<dbReference type="InterPro" id="IPR028427">
    <property type="entry name" value="Met_Sox_Rdtase_MsrB"/>
</dbReference>
<evidence type="ECO:0000259" key="4">
    <source>
        <dbReference type="PROSITE" id="PS51790"/>
    </source>
</evidence>
<dbReference type="KEGG" id="dgo:DGo_CA0919"/>
<feature type="domain" description="MsrB" evidence="4">
    <location>
        <begin position="1"/>
        <end position="110"/>
    </location>
</feature>
<organism evidence="5 6">
    <name type="scientific">Deinococcus gobiensis (strain DSM 21396 / JCM 16679 / CGMCC 1.7299 / I-0)</name>
    <dbReference type="NCBI Taxonomy" id="745776"/>
    <lineage>
        <taxon>Bacteria</taxon>
        <taxon>Thermotogati</taxon>
        <taxon>Deinococcota</taxon>
        <taxon>Deinococci</taxon>
        <taxon>Deinococcales</taxon>
        <taxon>Deinococcaceae</taxon>
        <taxon>Deinococcus</taxon>
    </lineage>
</organism>
<dbReference type="InterPro" id="IPR011057">
    <property type="entry name" value="Mss4-like_sf"/>
</dbReference>
<dbReference type="PROSITE" id="PS51790">
    <property type="entry name" value="MSRB"/>
    <property type="match status" value="1"/>
</dbReference>
<dbReference type="Gene3D" id="2.170.150.20">
    <property type="entry name" value="Peptide methionine sulfoxide reductase"/>
    <property type="match status" value="1"/>
</dbReference>
<sequence length="126" mass="14084">MTQHEGTERAFTGEYWDTDEDGIYVDVVSGEPLFSSKDKYDAGCGWPSFTRPLKDVSLTENTDYKIGYARTEVRSRGVDSHLGHVFPDGPQEEGGLRYCINSASLRFVPAGQLEAEGYGEYAPMFR</sequence>
<dbReference type="GO" id="GO:0005737">
    <property type="term" value="C:cytoplasm"/>
    <property type="evidence" value="ECO:0007669"/>
    <property type="project" value="TreeGrafter"/>
</dbReference>
<dbReference type="eggNOG" id="COG0229">
    <property type="taxonomic scope" value="Bacteria"/>
</dbReference>
<evidence type="ECO:0000256" key="3">
    <source>
        <dbReference type="ARBA" id="ARBA00048488"/>
    </source>
</evidence>
<evidence type="ECO:0000313" key="6">
    <source>
        <dbReference type="Proteomes" id="UP000007575"/>
    </source>
</evidence>